<dbReference type="Proteomes" id="UP001589702">
    <property type="component" value="Unassembled WGS sequence"/>
</dbReference>
<evidence type="ECO:0000313" key="3">
    <source>
        <dbReference type="Proteomes" id="UP001589702"/>
    </source>
</evidence>
<reference evidence="2 3" key="1">
    <citation type="submission" date="2024-09" db="EMBL/GenBank/DDBJ databases">
        <authorList>
            <person name="Sun Q."/>
            <person name="Mori K."/>
        </authorList>
    </citation>
    <scope>NUCLEOTIDE SEQUENCE [LARGE SCALE GENOMIC DNA]</scope>
    <source>
        <strain evidence="2 3">JCM 1334</strain>
    </source>
</reference>
<name>A0ABV5Y0S9_ARTRM</name>
<keyword evidence="1" id="KW-0812">Transmembrane</keyword>
<comment type="caution">
    <text evidence="2">The sequence shown here is derived from an EMBL/GenBank/DDBJ whole genome shotgun (WGS) entry which is preliminary data.</text>
</comment>
<evidence type="ECO:0000313" key="2">
    <source>
        <dbReference type="EMBL" id="MFB9820604.1"/>
    </source>
</evidence>
<feature type="transmembrane region" description="Helical" evidence="1">
    <location>
        <begin position="54"/>
        <end position="75"/>
    </location>
</feature>
<sequence length="291" mass="31484">MGTETVGGVDAGMAGEPEILPLTKDLRLLSDGRPSGNGTAWVESGLRRRFLRRLWVAGALVAAAVLLWGAGFWVMTRPFHEDWPRTGATVVRTHEFNAKGKHCEVYLSVASAPEPRTVMFSGYAPCSQLPPLGATVTVSTDPWDPSAVRIIGYDDPLWGDIGMPATLLVQPILWACVYLVVTGTRFRRARKAGGSQPWRAVTARFISRTFYRGGVSARLWALDTDGKERTFVLSGPTNTLPGFTNGQPGTTITFWLAGDGHGNVLINQPGAGRATLGRAYAPNEFELRAMA</sequence>
<keyword evidence="1" id="KW-1133">Transmembrane helix</keyword>
<evidence type="ECO:0008006" key="4">
    <source>
        <dbReference type="Google" id="ProtNLM"/>
    </source>
</evidence>
<accession>A0ABV5Y0S9</accession>
<organism evidence="2 3">
    <name type="scientific">Arthrobacter ramosus</name>
    <dbReference type="NCBI Taxonomy" id="1672"/>
    <lineage>
        <taxon>Bacteria</taxon>
        <taxon>Bacillati</taxon>
        <taxon>Actinomycetota</taxon>
        <taxon>Actinomycetes</taxon>
        <taxon>Micrococcales</taxon>
        <taxon>Micrococcaceae</taxon>
        <taxon>Arthrobacter</taxon>
    </lineage>
</organism>
<proteinExistence type="predicted"/>
<keyword evidence="1" id="KW-0472">Membrane</keyword>
<dbReference type="RefSeq" id="WP_234751138.1">
    <property type="nucleotide sequence ID" value="NZ_BAAAWN010000001.1"/>
</dbReference>
<evidence type="ECO:0000256" key="1">
    <source>
        <dbReference type="SAM" id="Phobius"/>
    </source>
</evidence>
<protein>
    <recommendedName>
        <fullName evidence="4">DUF3592 domain-containing protein</fullName>
    </recommendedName>
</protein>
<gene>
    <name evidence="2" type="ORF">ACFFP1_13980</name>
</gene>
<dbReference type="EMBL" id="JBHMBC010000022">
    <property type="protein sequence ID" value="MFB9820604.1"/>
    <property type="molecule type" value="Genomic_DNA"/>
</dbReference>
<feature type="transmembrane region" description="Helical" evidence="1">
    <location>
        <begin position="161"/>
        <end position="181"/>
    </location>
</feature>
<keyword evidence="3" id="KW-1185">Reference proteome</keyword>